<feature type="domain" description="RNA polymerase sigma-70 region 2" evidence="6">
    <location>
        <begin position="21"/>
        <end position="87"/>
    </location>
</feature>
<evidence type="ECO:0000259" key="7">
    <source>
        <dbReference type="Pfam" id="PF08281"/>
    </source>
</evidence>
<evidence type="ECO:0000313" key="9">
    <source>
        <dbReference type="Proteomes" id="UP001596024"/>
    </source>
</evidence>
<organism evidence="8 9">
    <name type="scientific">Glycocaulis abyssi</name>
    <dbReference type="NCBI Taxonomy" id="1433403"/>
    <lineage>
        <taxon>Bacteria</taxon>
        <taxon>Pseudomonadati</taxon>
        <taxon>Pseudomonadota</taxon>
        <taxon>Alphaproteobacteria</taxon>
        <taxon>Maricaulales</taxon>
        <taxon>Maricaulaceae</taxon>
        <taxon>Glycocaulis</taxon>
    </lineage>
</organism>
<dbReference type="RefSeq" id="WP_371395211.1">
    <property type="nucleotide sequence ID" value="NZ_CP163422.1"/>
</dbReference>
<dbReference type="CDD" id="cd06171">
    <property type="entry name" value="Sigma70_r4"/>
    <property type="match status" value="1"/>
</dbReference>
<evidence type="ECO:0000259" key="6">
    <source>
        <dbReference type="Pfam" id="PF04542"/>
    </source>
</evidence>
<dbReference type="Gene3D" id="1.10.10.10">
    <property type="entry name" value="Winged helix-like DNA-binding domain superfamily/Winged helix DNA-binding domain"/>
    <property type="match status" value="1"/>
</dbReference>
<dbReference type="InterPro" id="IPR013325">
    <property type="entry name" value="RNA_pol_sigma_r2"/>
</dbReference>
<dbReference type="InterPro" id="IPR013249">
    <property type="entry name" value="RNA_pol_sigma70_r4_t2"/>
</dbReference>
<accession>A0ABV9NE79</accession>
<evidence type="ECO:0000256" key="2">
    <source>
        <dbReference type="ARBA" id="ARBA00023015"/>
    </source>
</evidence>
<dbReference type="EMBL" id="JBHSGQ010000007">
    <property type="protein sequence ID" value="MFC4726130.1"/>
    <property type="molecule type" value="Genomic_DNA"/>
</dbReference>
<gene>
    <name evidence="8" type="ORF">ACFPB0_12580</name>
</gene>
<protein>
    <submittedName>
        <fullName evidence="8">RNA polymerase sigma factor</fullName>
    </submittedName>
</protein>
<dbReference type="InterPro" id="IPR036388">
    <property type="entry name" value="WH-like_DNA-bd_sf"/>
</dbReference>
<proteinExistence type="inferred from homology"/>
<dbReference type="InterPro" id="IPR007627">
    <property type="entry name" value="RNA_pol_sigma70_r2"/>
</dbReference>
<keyword evidence="5" id="KW-0804">Transcription</keyword>
<dbReference type="NCBIfam" id="TIGR02937">
    <property type="entry name" value="sigma70-ECF"/>
    <property type="match status" value="1"/>
</dbReference>
<keyword evidence="2" id="KW-0805">Transcription regulation</keyword>
<dbReference type="InterPro" id="IPR013324">
    <property type="entry name" value="RNA_pol_sigma_r3/r4-like"/>
</dbReference>
<comment type="caution">
    <text evidence="8">The sequence shown here is derived from an EMBL/GenBank/DDBJ whole genome shotgun (WGS) entry which is preliminary data.</text>
</comment>
<keyword evidence="4" id="KW-0238">DNA-binding</keyword>
<comment type="similarity">
    <text evidence="1">Belongs to the sigma-70 factor family. ECF subfamily.</text>
</comment>
<dbReference type="PANTHER" id="PTHR43133:SF8">
    <property type="entry name" value="RNA POLYMERASE SIGMA FACTOR HI_1459-RELATED"/>
    <property type="match status" value="1"/>
</dbReference>
<evidence type="ECO:0000256" key="5">
    <source>
        <dbReference type="ARBA" id="ARBA00023163"/>
    </source>
</evidence>
<dbReference type="Proteomes" id="UP001596024">
    <property type="component" value="Unassembled WGS sequence"/>
</dbReference>
<dbReference type="PANTHER" id="PTHR43133">
    <property type="entry name" value="RNA POLYMERASE ECF-TYPE SIGMA FACTO"/>
    <property type="match status" value="1"/>
</dbReference>
<evidence type="ECO:0000256" key="3">
    <source>
        <dbReference type="ARBA" id="ARBA00023082"/>
    </source>
</evidence>
<dbReference type="InterPro" id="IPR039425">
    <property type="entry name" value="RNA_pol_sigma-70-like"/>
</dbReference>
<reference evidence="9" key="1">
    <citation type="journal article" date="2019" name="Int. J. Syst. Evol. Microbiol.">
        <title>The Global Catalogue of Microorganisms (GCM) 10K type strain sequencing project: providing services to taxonomists for standard genome sequencing and annotation.</title>
        <authorList>
            <consortium name="The Broad Institute Genomics Platform"/>
            <consortium name="The Broad Institute Genome Sequencing Center for Infectious Disease"/>
            <person name="Wu L."/>
            <person name="Ma J."/>
        </authorList>
    </citation>
    <scope>NUCLEOTIDE SEQUENCE [LARGE SCALE GENOMIC DNA]</scope>
    <source>
        <strain evidence="9">CCUG 62981</strain>
    </source>
</reference>
<evidence type="ECO:0000256" key="4">
    <source>
        <dbReference type="ARBA" id="ARBA00023125"/>
    </source>
</evidence>
<sequence>MTDEDLAARSAAGDEPAFTALIRRLKEPAYRFARLHTGDPDEAYDVVQEAFVSAWKNLARYDPSRRFSTWLFQITLNKCRDRARRRKVRQFFYHARDLDHAANRADTGMPDPEEQLGTGQQAARLEAEIGALPEGLRSAFVLAAVEQHSQQETAAILGISPKSVEMRVYRARKHLQARLENPDA</sequence>
<evidence type="ECO:0000256" key="1">
    <source>
        <dbReference type="ARBA" id="ARBA00010641"/>
    </source>
</evidence>
<name>A0ABV9NE79_9PROT</name>
<dbReference type="Gene3D" id="1.10.1740.10">
    <property type="match status" value="1"/>
</dbReference>
<dbReference type="Pfam" id="PF08281">
    <property type="entry name" value="Sigma70_r4_2"/>
    <property type="match status" value="1"/>
</dbReference>
<dbReference type="SUPFAM" id="SSF88946">
    <property type="entry name" value="Sigma2 domain of RNA polymerase sigma factors"/>
    <property type="match status" value="1"/>
</dbReference>
<keyword evidence="9" id="KW-1185">Reference proteome</keyword>
<evidence type="ECO:0000313" key="8">
    <source>
        <dbReference type="EMBL" id="MFC4726130.1"/>
    </source>
</evidence>
<dbReference type="SUPFAM" id="SSF88659">
    <property type="entry name" value="Sigma3 and sigma4 domains of RNA polymerase sigma factors"/>
    <property type="match status" value="1"/>
</dbReference>
<keyword evidence="3" id="KW-0731">Sigma factor</keyword>
<feature type="domain" description="RNA polymerase sigma factor 70 region 4 type 2" evidence="7">
    <location>
        <begin position="124"/>
        <end position="175"/>
    </location>
</feature>
<dbReference type="Pfam" id="PF04542">
    <property type="entry name" value="Sigma70_r2"/>
    <property type="match status" value="1"/>
</dbReference>
<dbReference type="InterPro" id="IPR014284">
    <property type="entry name" value="RNA_pol_sigma-70_dom"/>
</dbReference>